<dbReference type="EMBL" id="JAJGNA010000027">
    <property type="protein sequence ID" value="MCC4310051.1"/>
    <property type="molecule type" value="Genomic_DNA"/>
</dbReference>
<comment type="caution">
    <text evidence="5">The sequence shown here is derived from an EMBL/GenBank/DDBJ whole genome shotgun (WGS) entry which is preliminary data.</text>
</comment>
<comment type="similarity">
    <text evidence="1">Belongs to the type III secretion exporter family.</text>
</comment>
<dbReference type="Gene3D" id="3.40.1690.10">
    <property type="entry name" value="secretion proteins EscU"/>
    <property type="match status" value="1"/>
</dbReference>
<name>A0A9Q3YPM4_9GAMM</name>
<sequence length="98" mass="11186">MTERDPQDIQRRRAVALTYRDGEPAPRVLARGYGELAERIIAEAHRHQVFVHDAPELVALLMQLDVDACLPPSLYQVIAELLVWVRDLEDRETARGGR</sequence>
<dbReference type="Proteomes" id="UP001108027">
    <property type="component" value="Unassembled WGS sequence"/>
</dbReference>
<dbReference type="PANTHER" id="PTHR30531">
    <property type="entry name" value="FLAGELLAR BIOSYNTHETIC PROTEIN FLHB"/>
    <property type="match status" value="1"/>
</dbReference>
<evidence type="ECO:0000256" key="2">
    <source>
        <dbReference type="ARBA" id="ARBA00021622"/>
    </source>
</evidence>
<keyword evidence="6" id="KW-1185">Reference proteome</keyword>
<evidence type="ECO:0000256" key="1">
    <source>
        <dbReference type="ARBA" id="ARBA00010690"/>
    </source>
</evidence>
<protein>
    <recommendedName>
        <fullName evidence="2">Flagellar biosynthetic protein FlhB</fullName>
    </recommendedName>
</protein>
<keyword evidence="3" id="KW-0813">Transport</keyword>
<dbReference type="Pfam" id="PF01312">
    <property type="entry name" value="Bac_export_2"/>
    <property type="match status" value="1"/>
</dbReference>
<comment type="function">
    <text evidence="4">Required for formation of the rod structure in the basal body of the flagellar apparatus. Together with FliI and FliH, may constitute the export apparatus of flagellin.</text>
</comment>
<keyword evidence="3" id="KW-0653">Protein transport</keyword>
<evidence type="ECO:0000313" key="6">
    <source>
        <dbReference type="Proteomes" id="UP001108027"/>
    </source>
</evidence>
<dbReference type="PANTHER" id="PTHR30531:SF12">
    <property type="entry name" value="FLAGELLAR BIOSYNTHETIC PROTEIN FLHB"/>
    <property type="match status" value="1"/>
</dbReference>
<dbReference type="RefSeq" id="WP_228234719.1">
    <property type="nucleotide sequence ID" value="NZ_ARXL01000079.1"/>
</dbReference>
<evidence type="ECO:0000256" key="3">
    <source>
        <dbReference type="ARBA" id="ARBA00023225"/>
    </source>
</evidence>
<dbReference type="AlphaFoldDB" id="A0A9Q3YPM4"/>
<evidence type="ECO:0000313" key="5">
    <source>
        <dbReference type="EMBL" id="MCC4310051.1"/>
    </source>
</evidence>
<evidence type="ECO:0000256" key="4">
    <source>
        <dbReference type="ARBA" id="ARBA00025078"/>
    </source>
</evidence>
<reference evidence="5" key="1">
    <citation type="submission" date="2021-10" db="EMBL/GenBank/DDBJ databases">
        <title>The diversity and Nitrogen Metabolism of Culturable Nitrate-Utilizing Bacteria Within the Oxygen Minimum Zone of the Changjiang (Yangtze River)Estuary.</title>
        <authorList>
            <person name="Zhang D."/>
            <person name="Zheng J."/>
            <person name="Liu S."/>
            <person name="He W."/>
        </authorList>
    </citation>
    <scope>NUCLEOTIDE SEQUENCE</scope>
    <source>
        <strain evidence="5">FXH-223</strain>
    </source>
</reference>
<dbReference type="InterPro" id="IPR006135">
    <property type="entry name" value="T3SS_substrate_exporter"/>
</dbReference>
<dbReference type="InterPro" id="IPR029025">
    <property type="entry name" value="T3SS_substrate_exporter_C"/>
</dbReference>
<dbReference type="GO" id="GO:0009306">
    <property type="term" value="P:protein secretion"/>
    <property type="evidence" value="ECO:0007669"/>
    <property type="project" value="InterPro"/>
</dbReference>
<accession>A0A9Q3YPM4</accession>
<keyword evidence="3" id="KW-1006">Bacterial flagellum protein export</keyword>
<dbReference type="GO" id="GO:0005886">
    <property type="term" value="C:plasma membrane"/>
    <property type="evidence" value="ECO:0007669"/>
    <property type="project" value="TreeGrafter"/>
</dbReference>
<dbReference type="SUPFAM" id="SSF160544">
    <property type="entry name" value="EscU C-terminal domain-like"/>
    <property type="match status" value="1"/>
</dbReference>
<gene>
    <name evidence="5" type="ORF">LL252_15865</name>
</gene>
<organism evidence="5 6">
    <name type="scientific">Alloalcanivorax marinus</name>
    <dbReference type="NCBI Taxonomy" id="1177169"/>
    <lineage>
        <taxon>Bacteria</taxon>
        <taxon>Pseudomonadati</taxon>
        <taxon>Pseudomonadota</taxon>
        <taxon>Gammaproteobacteria</taxon>
        <taxon>Oceanospirillales</taxon>
        <taxon>Alcanivoracaceae</taxon>
        <taxon>Alloalcanivorax</taxon>
    </lineage>
</organism>
<proteinExistence type="inferred from homology"/>